<dbReference type="RefSeq" id="WP_152871634.1">
    <property type="nucleotide sequence ID" value="NZ_WBSL01000005.1"/>
</dbReference>
<keyword evidence="3" id="KW-1185">Reference proteome</keyword>
<reference evidence="2 3" key="1">
    <citation type="submission" date="2019-10" db="EMBL/GenBank/DDBJ databases">
        <title>Deinococcus sp. isolated from soil.</title>
        <authorList>
            <person name="Li Y."/>
            <person name="Wang J."/>
        </authorList>
    </citation>
    <scope>NUCLEOTIDE SEQUENCE [LARGE SCALE GENOMIC DNA]</scope>
    <source>
        <strain evidence="2 3">SDU3-2</strain>
    </source>
</reference>
<dbReference type="AlphaFoldDB" id="A0A7X1NWU7"/>
<sequence>MDKRYTVFVSSTYEDLKSHRDAVIRAIMRAGHIPLGMEAFGAANASQWKVITKTIDNADYYVLIIAHRYGSVSKETGLSFTEMEFNYALEMGIPCLVFPIHEDAYWDRKLTDANSDNVSEFKRRAMEDRLVAFWRDEAELKSEVTSALLNAFSDSPRPGWMRSPKNDSFETASEIARLSQENSELRQRISSEHSEINDIINFLKNKHIIVRYRENISHDEDYDEISASAIDVFNKLSSALISGVGEAYIIDYLVQRDDDGPYFIQSSYDAQSTMKSLVDSGLVDVDSSDKPGVKIYKMSQLGRKVLQSIVIRSVKTQIGE</sequence>
<gene>
    <name evidence="2" type="ORF">F8S09_11440</name>
</gene>
<organism evidence="2 3">
    <name type="scientific">Deinococcus terrestris</name>
    <dbReference type="NCBI Taxonomy" id="2651870"/>
    <lineage>
        <taxon>Bacteria</taxon>
        <taxon>Thermotogati</taxon>
        <taxon>Deinococcota</taxon>
        <taxon>Deinococci</taxon>
        <taxon>Deinococcales</taxon>
        <taxon>Deinococcaceae</taxon>
        <taxon>Deinococcus</taxon>
    </lineage>
</organism>
<dbReference type="InterPro" id="IPR025139">
    <property type="entry name" value="DUF4062"/>
</dbReference>
<comment type="caution">
    <text evidence="2">The sequence shown here is derived from an EMBL/GenBank/DDBJ whole genome shotgun (WGS) entry which is preliminary data.</text>
</comment>
<dbReference type="Proteomes" id="UP000484842">
    <property type="component" value="Unassembled WGS sequence"/>
</dbReference>
<name>A0A7X1NWU7_9DEIO</name>
<evidence type="ECO:0000313" key="3">
    <source>
        <dbReference type="Proteomes" id="UP000484842"/>
    </source>
</evidence>
<proteinExistence type="predicted"/>
<feature type="domain" description="DUF4062" evidence="1">
    <location>
        <begin position="7"/>
        <end position="88"/>
    </location>
</feature>
<evidence type="ECO:0000313" key="2">
    <source>
        <dbReference type="EMBL" id="MPY67297.1"/>
    </source>
</evidence>
<dbReference type="EMBL" id="WBSL01000005">
    <property type="protein sequence ID" value="MPY67297.1"/>
    <property type="molecule type" value="Genomic_DNA"/>
</dbReference>
<accession>A0A7X1NWU7</accession>
<evidence type="ECO:0000259" key="1">
    <source>
        <dbReference type="Pfam" id="PF13271"/>
    </source>
</evidence>
<dbReference type="Pfam" id="PF13271">
    <property type="entry name" value="DUF4062"/>
    <property type="match status" value="1"/>
</dbReference>
<protein>
    <submittedName>
        <fullName evidence="2">DUF4062 domain-containing protein</fullName>
    </submittedName>
</protein>